<protein>
    <submittedName>
        <fullName evidence="1">Uncharacterized protein</fullName>
    </submittedName>
</protein>
<dbReference type="AlphaFoldDB" id="A0A2Z4AFM8"/>
<proteinExistence type="predicted"/>
<accession>A0A2Z4AFM8</accession>
<name>A0A2Z4AFM8_9BACT</name>
<dbReference type="Proteomes" id="UP000247465">
    <property type="component" value="Chromosome"/>
</dbReference>
<dbReference type="KEGG" id="mtar:DF168_01541"/>
<sequence length="279" mass="32316">MTFKKTPSPPLLQGSLGPATVTVLGANGLRLTGLKSFHLDEGPDYAWLNIYRTLADRQQLEITRDRDPSNFGVSGNAVEVRWAPNDRIRGSLWARYEIVDEEDAIDVTFGADLQAAYGDFELFIANYFTPYHVPRFAISDNRTHPEGNIWYEKQWNGEGENESWARDEQAEKIFRDGRWLTGHSLNWRRGPFYTHPIMIQEHRYGGHAIVLMARRQDCFGISGYNSYHNSQYLHLWGRDVAAGEQVSVTVRLLLITEWEDLQREAMIRYEKWLENFCPD</sequence>
<evidence type="ECO:0000313" key="1">
    <source>
        <dbReference type="EMBL" id="AWT60335.1"/>
    </source>
</evidence>
<reference evidence="1 2" key="1">
    <citation type="submission" date="2018-06" db="EMBL/GenBank/DDBJ databases">
        <title>Draft Genome Sequence of a Novel Marine Bacterium Related to the Verrucomicrobia.</title>
        <authorList>
            <person name="Vosseberg J."/>
            <person name="Martijn J."/>
            <person name="Ettema T.J.G."/>
        </authorList>
    </citation>
    <scope>NUCLEOTIDE SEQUENCE [LARGE SCALE GENOMIC DNA]</scope>
    <source>
        <strain evidence="1">TARA_B100001123</strain>
    </source>
</reference>
<dbReference type="EMBL" id="CP029803">
    <property type="protein sequence ID" value="AWT60335.1"/>
    <property type="molecule type" value="Genomic_DNA"/>
</dbReference>
<evidence type="ECO:0000313" key="2">
    <source>
        <dbReference type="Proteomes" id="UP000247465"/>
    </source>
</evidence>
<gene>
    <name evidence="1" type="ORF">DF168_01541</name>
</gene>
<organism evidence="1 2">
    <name type="scientific">Candidatus Moanibacter tarae</name>
    <dbReference type="NCBI Taxonomy" id="2200854"/>
    <lineage>
        <taxon>Bacteria</taxon>
        <taxon>Pseudomonadati</taxon>
        <taxon>Verrucomicrobiota</taxon>
        <taxon>Opitutia</taxon>
        <taxon>Puniceicoccales</taxon>
        <taxon>Puniceicoccales incertae sedis</taxon>
        <taxon>Candidatus Moanibacter</taxon>
    </lineage>
</organism>